<name>A0ABS8Y941_9BACL</name>
<dbReference type="InterPro" id="IPR036388">
    <property type="entry name" value="WH-like_DNA-bd_sf"/>
</dbReference>
<evidence type="ECO:0000313" key="3">
    <source>
        <dbReference type="Proteomes" id="UP001199916"/>
    </source>
</evidence>
<evidence type="ECO:0000313" key="2">
    <source>
        <dbReference type="EMBL" id="MCE5168320.1"/>
    </source>
</evidence>
<dbReference type="InterPro" id="IPR013324">
    <property type="entry name" value="RNA_pol_sigma_r3/r4-like"/>
</dbReference>
<protein>
    <recommendedName>
        <fullName evidence="1">RNA polymerase sigma-70 region 4 domain-containing protein</fullName>
    </recommendedName>
</protein>
<dbReference type="EMBL" id="JAJNBZ010000002">
    <property type="protein sequence ID" value="MCE5168320.1"/>
    <property type="molecule type" value="Genomic_DNA"/>
</dbReference>
<comment type="caution">
    <text evidence="2">The sequence shown here is derived from an EMBL/GenBank/DDBJ whole genome shotgun (WGS) entry which is preliminary data.</text>
</comment>
<dbReference type="Proteomes" id="UP001199916">
    <property type="component" value="Unassembled WGS sequence"/>
</dbReference>
<accession>A0ABS8Y941</accession>
<proteinExistence type="predicted"/>
<keyword evidence="3" id="KW-1185">Reference proteome</keyword>
<dbReference type="SUPFAM" id="SSF88659">
    <property type="entry name" value="Sigma3 and sigma4 domains of RNA polymerase sigma factors"/>
    <property type="match status" value="1"/>
</dbReference>
<sequence>MREKNKNVSVIDYYQKKLKRIAWRLEYHAKVRGKRETVLNDYLYSTVPCRDYYTESHIHVMDLVNTIPFDTGRQVIYKIFVEDKSETQVAKEMNISQQAVSKWKKKCLKYLYQKMSL</sequence>
<dbReference type="Pfam" id="PF04545">
    <property type="entry name" value="Sigma70_r4"/>
    <property type="match status" value="1"/>
</dbReference>
<feature type="domain" description="RNA polymerase sigma-70 region 4" evidence="1">
    <location>
        <begin position="73"/>
        <end position="111"/>
    </location>
</feature>
<dbReference type="Gene3D" id="1.10.10.10">
    <property type="entry name" value="Winged helix-like DNA-binding domain superfamily/Winged helix DNA-binding domain"/>
    <property type="match status" value="1"/>
</dbReference>
<dbReference type="RefSeq" id="WP_233695618.1">
    <property type="nucleotide sequence ID" value="NZ_JAJNBZ010000002.1"/>
</dbReference>
<organism evidence="2 3">
    <name type="scientific">Paenibacillus profundus</name>
    <dbReference type="NCBI Taxonomy" id="1173085"/>
    <lineage>
        <taxon>Bacteria</taxon>
        <taxon>Bacillati</taxon>
        <taxon>Bacillota</taxon>
        <taxon>Bacilli</taxon>
        <taxon>Bacillales</taxon>
        <taxon>Paenibacillaceae</taxon>
        <taxon>Paenibacillus</taxon>
    </lineage>
</organism>
<reference evidence="2 3" key="1">
    <citation type="submission" date="2021-11" db="EMBL/GenBank/DDBJ databases">
        <title>Draft genome sequence of Paenibacillus profundus YoMME, a new Gram-positive bacteria with exoelectrogenic properties.</title>
        <authorList>
            <person name="Hubenova Y."/>
            <person name="Hubenova E."/>
            <person name="Manasiev Y."/>
            <person name="Peykov S."/>
            <person name="Mitov M."/>
        </authorList>
    </citation>
    <scope>NUCLEOTIDE SEQUENCE [LARGE SCALE GENOMIC DNA]</scope>
    <source>
        <strain evidence="2 3">YoMME</strain>
    </source>
</reference>
<dbReference type="InterPro" id="IPR007630">
    <property type="entry name" value="RNA_pol_sigma70_r4"/>
</dbReference>
<gene>
    <name evidence="2" type="ORF">LQV63_03190</name>
</gene>
<evidence type="ECO:0000259" key="1">
    <source>
        <dbReference type="Pfam" id="PF04545"/>
    </source>
</evidence>